<keyword evidence="3" id="KW-1185">Reference proteome</keyword>
<reference evidence="2 3" key="1">
    <citation type="submission" date="2016-12" db="EMBL/GenBank/DDBJ databases">
        <title>The whole genome sequencing and assembly of Lactobacillus alimentarius DSM 20249T strain.</title>
        <authorList>
            <person name="Lee Y.-J."/>
            <person name="Yi H."/>
            <person name="Bahn Y.-S."/>
            <person name="Kim J.F."/>
            <person name="Lee D.-W."/>
        </authorList>
    </citation>
    <scope>NUCLEOTIDE SEQUENCE [LARGE SCALE GENOMIC DNA]</scope>
    <source>
        <strain evidence="2 3">DSM 20249</strain>
    </source>
</reference>
<gene>
    <name evidence="2" type="ORF">LA20249_01220</name>
</gene>
<proteinExistence type="predicted"/>
<evidence type="ECO:0000313" key="3">
    <source>
        <dbReference type="Proteomes" id="UP000234653"/>
    </source>
</evidence>
<evidence type="ECO:0000313" key="2">
    <source>
        <dbReference type="EMBL" id="AUI70901.1"/>
    </source>
</evidence>
<dbReference type="RefSeq" id="WP_057739221.1">
    <property type="nucleotide sequence ID" value="NZ_AZDQ01000043.1"/>
</dbReference>
<dbReference type="AlphaFoldDB" id="A0A2K9HEB6"/>
<dbReference type="EMBL" id="CP018867">
    <property type="protein sequence ID" value="AUI70901.1"/>
    <property type="molecule type" value="Genomic_DNA"/>
</dbReference>
<keyword evidence="1" id="KW-0812">Transmembrane</keyword>
<name>A0A2K9HEB6_9LACO</name>
<keyword evidence="1" id="KW-1133">Transmembrane helix</keyword>
<keyword evidence="1" id="KW-0472">Membrane</keyword>
<protein>
    <submittedName>
        <fullName evidence="2">Uncharacterized protein</fullName>
    </submittedName>
</protein>
<feature type="transmembrane region" description="Helical" evidence="1">
    <location>
        <begin position="176"/>
        <end position="207"/>
    </location>
</feature>
<sequence length="224" mass="25393">MTNLLSKNLNLTKNANHFITKYIKYVKTINPNDVFEGKNDKQILRNKFIFKIQQITNLDLANISLHLTSKNIEVLAKIPDSKATIIGTYPLNSELEKMINHGAYPTIRITGGQYKEVVSGSFEDKISNGFEPYGIVLELHQPEIVNEKIKQFDKLYHHTFKNEQSLVNLSKILMSLFALIGLVLGIGFMFLGFLMTGLVVIIAFFGFNSYTLLLSNSYKPKQAN</sequence>
<organism evidence="2 3">
    <name type="scientific">Companilactobacillus alimentarius DSM 20249</name>
    <dbReference type="NCBI Taxonomy" id="1423720"/>
    <lineage>
        <taxon>Bacteria</taxon>
        <taxon>Bacillati</taxon>
        <taxon>Bacillota</taxon>
        <taxon>Bacilli</taxon>
        <taxon>Lactobacillales</taxon>
        <taxon>Lactobacillaceae</taxon>
        <taxon>Companilactobacillus</taxon>
    </lineage>
</organism>
<evidence type="ECO:0000256" key="1">
    <source>
        <dbReference type="SAM" id="Phobius"/>
    </source>
</evidence>
<dbReference type="KEGG" id="lali:LA20249_01220"/>
<dbReference type="OrthoDB" id="2283419at2"/>
<dbReference type="Proteomes" id="UP000234653">
    <property type="component" value="Chromosome"/>
</dbReference>
<accession>A0A2K9HEB6</accession>